<evidence type="ECO:0000256" key="1">
    <source>
        <dbReference type="ARBA" id="ARBA00004123"/>
    </source>
</evidence>
<dbReference type="SMART" id="SM00380">
    <property type="entry name" value="AP2"/>
    <property type="match status" value="1"/>
</dbReference>
<keyword evidence="3" id="KW-0238">DNA-binding</keyword>
<sequence>MDELTQSHLQSVSLPPPPKIHSSTSSSSSSTDSMASSYADQIAISNSSECSAAENGAATVSAETESLSKRRRDIDEKHSTYRGVRKRAWGKWVSEIREPRKKSRIWLGTYPTAEMAARAHDVAAMAIKGRSAVLNFPQLADRLPRPASQCPKDIQAAAAEAAASTFETTGEEEEEATHSISASSSLESLLEHSNSTAQTDQLWEDYLFDLPELETAVGGDAFYDLPDLFEEDGGMSGAGAGDLSSLYSSAWQLAGAATNDAFRVEDPILWDYNNYLIDI</sequence>
<keyword evidence="5" id="KW-0804">Transcription</keyword>
<dbReference type="AlphaFoldDB" id="A0A7N1A447"/>
<feature type="compositionally biased region" description="Low complexity" evidence="8">
    <location>
        <begin position="22"/>
        <end position="37"/>
    </location>
</feature>
<keyword evidence="6" id="KW-0539">Nucleus</keyword>
<dbReference type="InterPro" id="IPR001471">
    <property type="entry name" value="AP2/ERF_dom"/>
</dbReference>
<dbReference type="FunFam" id="3.30.730.10:FF:000001">
    <property type="entry name" value="Ethylene-responsive transcription factor 2"/>
    <property type="match status" value="1"/>
</dbReference>
<keyword evidence="2" id="KW-0805">Transcription regulation</keyword>
<feature type="domain" description="AP2/ERF" evidence="9">
    <location>
        <begin position="80"/>
        <end position="137"/>
    </location>
</feature>
<dbReference type="InterPro" id="IPR051032">
    <property type="entry name" value="AP2/ERF_TF_ERF_subfamily"/>
</dbReference>
<evidence type="ECO:0000259" key="9">
    <source>
        <dbReference type="PROSITE" id="PS51032"/>
    </source>
</evidence>
<dbReference type="GO" id="GO:0003700">
    <property type="term" value="F:DNA-binding transcription factor activity"/>
    <property type="evidence" value="ECO:0007669"/>
    <property type="project" value="InterPro"/>
</dbReference>
<dbReference type="InterPro" id="IPR036955">
    <property type="entry name" value="AP2/ERF_dom_sf"/>
</dbReference>
<proteinExistence type="inferred from homology"/>
<keyword evidence="4" id="KW-0010">Activator</keyword>
<evidence type="ECO:0000256" key="8">
    <source>
        <dbReference type="SAM" id="MobiDB-lite"/>
    </source>
</evidence>
<keyword evidence="11" id="KW-1185">Reference proteome</keyword>
<reference evidence="10" key="1">
    <citation type="submission" date="2021-01" db="UniProtKB">
        <authorList>
            <consortium name="EnsemblPlants"/>
        </authorList>
    </citation>
    <scope>IDENTIFICATION</scope>
</reference>
<evidence type="ECO:0000256" key="6">
    <source>
        <dbReference type="ARBA" id="ARBA00023242"/>
    </source>
</evidence>
<dbReference type="InterPro" id="IPR016177">
    <property type="entry name" value="DNA-bd_dom_sf"/>
</dbReference>
<evidence type="ECO:0000256" key="5">
    <source>
        <dbReference type="ARBA" id="ARBA00023163"/>
    </source>
</evidence>
<evidence type="ECO:0000256" key="2">
    <source>
        <dbReference type="ARBA" id="ARBA00023015"/>
    </source>
</evidence>
<evidence type="ECO:0000313" key="11">
    <source>
        <dbReference type="Proteomes" id="UP000594263"/>
    </source>
</evidence>
<dbReference type="Pfam" id="PF00847">
    <property type="entry name" value="AP2"/>
    <property type="match status" value="1"/>
</dbReference>
<accession>A0A7N1A447</accession>
<dbReference type="PROSITE" id="PS51032">
    <property type="entry name" value="AP2_ERF"/>
    <property type="match status" value="1"/>
</dbReference>
<feature type="compositionally biased region" description="Polar residues" evidence="8">
    <location>
        <begin position="1"/>
        <end position="13"/>
    </location>
</feature>
<evidence type="ECO:0000256" key="4">
    <source>
        <dbReference type="ARBA" id="ARBA00023159"/>
    </source>
</evidence>
<dbReference type="GO" id="GO:0003677">
    <property type="term" value="F:DNA binding"/>
    <property type="evidence" value="ECO:0007669"/>
    <property type="project" value="UniProtKB-KW"/>
</dbReference>
<dbReference type="PANTHER" id="PTHR31985:SF130">
    <property type="entry name" value="ETHYLENE-RESPONSIVE TRANSCRIPTION FACTOR ERF034"/>
    <property type="match status" value="1"/>
</dbReference>
<dbReference type="Proteomes" id="UP000594263">
    <property type="component" value="Unplaced"/>
</dbReference>
<dbReference type="SUPFAM" id="SSF54171">
    <property type="entry name" value="DNA-binding domain"/>
    <property type="match status" value="1"/>
</dbReference>
<dbReference type="Gene3D" id="3.30.730.10">
    <property type="entry name" value="AP2/ERF domain"/>
    <property type="match status" value="1"/>
</dbReference>
<name>A0A7N1A447_KALFE</name>
<dbReference type="PANTHER" id="PTHR31985">
    <property type="entry name" value="ETHYLENE-RESPONSIVE TRANSCRIPTION FACTOR ERF042-RELATED"/>
    <property type="match status" value="1"/>
</dbReference>
<dbReference type="PRINTS" id="PR00367">
    <property type="entry name" value="ETHRSPELEMNT"/>
</dbReference>
<dbReference type="Gramene" id="Kaladp0079s0014.1.v1.1">
    <property type="protein sequence ID" value="Kaladp0079s0014.1.v1.1.CDS.1"/>
    <property type="gene ID" value="Kaladp0079s0014.v1.1"/>
</dbReference>
<comment type="subcellular location">
    <subcellularLocation>
        <location evidence="1">Nucleus</location>
    </subcellularLocation>
</comment>
<evidence type="ECO:0000313" key="10">
    <source>
        <dbReference type="EnsemblPlants" id="Kaladp0079s0014.1.v1.1.CDS.1"/>
    </source>
</evidence>
<feature type="compositionally biased region" description="Low complexity" evidence="8">
    <location>
        <begin position="159"/>
        <end position="168"/>
    </location>
</feature>
<dbReference type="GO" id="GO:0005634">
    <property type="term" value="C:nucleus"/>
    <property type="evidence" value="ECO:0007669"/>
    <property type="project" value="UniProtKB-SubCell"/>
</dbReference>
<comment type="similarity">
    <text evidence="7">Belongs to the AP2/ERF transcription factor family. ERF subfamily.</text>
</comment>
<feature type="region of interest" description="Disordered" evidence="8">
    <location>
        <begin position="49"/>
        <end position="71"/>
    </location>
</feature>
<protein>
    <recommendedName>
        <fullName evidence="9">AP2/ERF domain-containing protein</fullName>
    </recommendedName>
</protein>
<organism evidence="10 11">
    <name type="scientific">Kalanchoe fedtschenkoi</name>
    <name type="common">Lavender scallops</name>
    <name type="synonym">South American air plant</name>
    <dbReference type="NCBI Taxonomy" id="63787"/>
    <lineage>
        <taxon>Eukaryota</taxon>
        <taxon>Viridiplantae</taxon>
        <taxon>Streptophyta</taxon>
        <taxon>Embryophyta</taxon>
        <taxon>Tracheophyta</taxon>
        <taxon>Spermatophyta</taxon>
        <taxon>Magnoliopsida</taxon>
        <taxon>eudicotyledons</taxon>
        <taxon>Gunneridae</taxon>
        <taxon>Pentapetalae</taxon>
        <taxon>Saxifragales</taxon>
        <taxon>Crassulaceae</taxon>
        <taxon>Kalanchoe</taxon>
    </lineage>
</organism>
<dbReference type="EnsemblPlants" id="Kaladp0079s0014.1.v1.1">
    <property type="protein sequence ID" value="Kaladp0079s0014.1.v1.1.CDS.1"/>
    <property type="gene ID" value="Kaladp0079s0014.v1.1"/>
</dbReference>
<evidence type="ECO:0000256" key="3">
    <source>
        <dbReference type="ARBA" id="ARBA00023125"/>
    </source>
</evidence>
<feature type="region of interest" description="Disordered" evidence="8">
    <location>
        <begin position="159"/>
        <end position="184"/>
    </location>
</feature>
<dbReference type="OMA" id="ENCNTRE"/>
<evidence type="ECO:0000256" key="7">
    <source>
        <dbReference type="ARBA" id="ARBA00024343"/>
    </source>
</evidence>
<feature type="region of interest" description="Disordered" evidence="8">
    <location>
        <begin position="1"/>
        <end position="37"/>
    </location>
</feature>
<dbReference type="CDD" id="cd00018">
    <property type="entry name" value="AP2"/>
    <property type="match status" value="1"/>
</dbReference>